<feature type="region of interest" description="Disordered" evidence="3">
    <location>
        <begin position="166"/>
        <end position="276"/>
    </location>
</feature>
<feature type="compositionally biased region" description="Low complexity" evidence="3">
    <location>
        <begin position="418"/>
        <end position="445"/>
    </location>
</feature>
<evidence type="ECO:0000256" key="3">
    <source>
        <dbReference type="SAM" id="MobiDB-lite"/>
    </source>
</evidence>
<feature type="region of interest" description="Disordered" evidence="3">
    <location>
        <begin position="594"/>
        <end position="656"/>
    </location>
</feature>
<feature type="compositionally biased region" description="Low complexity" evidence="3">
    <location>
        <begin position="612"/>
        <end position="647"/>
    </location>
</feature>
<feature type="compositionally biased region" description="Polar residues" evidence="3">
    <location>
        <begin position="186"/>
        <end position="260"/>
    </location>
</feature>
<feature type="compositionally biased region" description="Low complexity" evidence="3">
    <location>
        <begin position="319"/>
        <end position="354"/>
    </location>
</feature>
<dbReference type="Pfam" id="PF00089">
    <property type="entry name" value="Trypsin"/>
    <property type="match status" value="1"/>
</dbReference>
<dbReference type="Gene3D" id="2.40.10.10">
    <property type="entry name" value="Trypsin-like serine proteases"/>
    <property type="match status" value="1"/>
</dbReference>
<proteinExistence type="predicted"/>
<evidence type="ECO:0000256" key="2">
    <source>
        <dbReference type="RuleBase" id="RU363034"/>
    </source>
</evidence>
<accession>A0ABM3FLK9</accession>
<name>A0ABM3FLK9_NEOLC</name>
<dbReference type="PRINTS" id="PR00722">
    <property type="entry name" value="CHYMOTRYPSIN"/>
</dbReference>
<feature type="region of interest" description="Disordered" evidence="3">
    <location>
        <begin position="112"/>
        <end position="131"/>
    </location>
</feature>
<feature type="region of interest" description="Disordered" evidence="3">
    <location>
        <begin position="385"/>
        <end position="506"/>
    </location>
</feature>
<feature type="domain" description="Peptidase S1" evidence="5">
    <location>
        <begin position="683"/>
        <end position="928"/>
    </location>
</feature>
<evidence type="ECO:0000256" key="4">
    <source>
        <dbReference type="SAM" id="SignalP"/>
    </source>
</evidence>
<protein>
    <submittedName>
        <fullName evidence="7">Serine proteinase stubble isoform X1</fullName>
    </submittedName>
</protein>
<feature type="chain" id="PRO_5047201267" evidence="4">
    <location>
        <begin position="24"/>
        <end position="929"/>
    </location>
</feature>
<dbReference type="PANTHER" id="PTHR24252:SF7">
    <property type="entry name" value="HYALIN"/>
    <property type="match status" value="1"/>
</dbReference>
<keyword evidence="4" id="KW-0732">Signal</keyword>
<keyword evidence="2" id="KW-0720">Serine protease</keyword>
<keyword evidence="1" id="KW-1015">Disulfide bond</keyword>
<feature type="compositionally biased region" description="Polar residues" evidence="3">
    <location>
        <begin position="497"/>
        <end position="506"/>
    </location>
</feature>
<evidence type="ECO:0000256" key="1">
    <source>
        <dbReference type="ARBA" id="ARBA00023157"/>
    </source>
</evidence>
<keyword evidence="2" id="KW-0645">Protease</keyword>
<organism evidence="6 7">
    <name type="scientific">Neodiprion lecontei</name>
    <name type="common">Redheaded pine sawfly</name>
    <dbReference type="NCBI Taxonomy" id="441921"/>
    <lineage>
        <taxon>Eukaryota</taxon>
        <taxon>Metazoa</taxon>
        <taxon>Ecdysozoa</taxon>
        <taxon>Arthropoda</taxon>
        <taxon>Hexapoda</taxon>
        <taxon>Insecta</taxon>
        <taxon>Pterygota</taxon>
        <taxon>Neoptera</taxon>
        <taxon>Endopterygota</taxon>
        <taxon>Hymenoptera</taxon>
        <taxon>Tenthredinoidea</taxon>
        <taxon>Diprionidae</taxon>
        <taxon>Diprioninae</taxon>
        <taxon>Neodiprion</taxon>
    </lineage>
</organism>
<keyword evidence="2" id="KW-0378">Hydrolase</keyword>
<gene>
    <name evidence="7" type="primary">LOC107223658</name>
</gene>
<dbReference type="PROSITE" id="PS50240">
    <property type="entry name" value="TRYPSIN_DOM"/>
    <property type="match status" value="1"/>
</dbReference>
<dbReference type="SUPFAM" id="SSF50494">
    <property type="entry name" value="Trypsin-like serine proteases"/>
    <property type="match status" value="1"/>
</dbReference>
<evidence type="ECO:0000259" key="5">
    <source>
        <dbReference type="PROSITE" id="PS50240"/>
    </source>
</evidence>
<dbReference type="InterPro" id="IPR043504">
    <property type="entry name" value="Peptidase_S1_PA_chymotrypsin"/>
</dbReference>
<keyword evidence="6" id="KW-1185">Reference proteome</keyword>
<dbReference type="PANTHER" id="PTHR24252">
    <property type="entry name" value="ACROSIN-RELATED"/>
    <property type="match status" value="1"/>
</dbReference>
<reference evidence="7" key="1">
    <citation type="submission" date="2025-08" db="UniProtKB">
        <authorList>
            <consortium name="RefSeq"/>
        </authorList>
    </citation>
    <scope>IDENTIFICATION</scope>
    <source>
        <tissue evidence="7">Thorax and Abdomen</tissue>
    </source>
</reference>
<evidence type="ECO:0000313" key="6">
    <source>
        <dbReference type="Proteomes" id="UP000829291"/>
    </source>
</evidence>
<dbReference type="Proteomes" id="UP000829291">
    <property type="component" value="Chromosome 2"/>
</dbReference>
<dbReference type="InterPro" id="IPR033116">
    <property type="entry name" value="TRYPSIN_SER"/>
</dbReference>
<feature type="compositionally biased region" description="Low complexity" evidence="3">
    <location>
        <begin position="480"/>
        <end position="492"/>
    </location>
</feature>
<dbReference type="PROSITE" id="PS00134">
    <property type="entry name" value="TRYPSIN_HIS"/>
    <property type="match status" value="1"/>
</dbReference>
<feature type="signal peptide" evidence="4">
    <location>
        <begin position="1"/>
        <end position="23"/>
    </location>
</feature>
<dbReference type="InterPro" id="IPR001254">
    <property type="entry name" value="Trypsin_dom"/>
</dbReference>
<evidence type="ECO:0000313" key="7">
    <source>
        <dbReference type="RefSeq" id="XP_046588910.1"/>
    </source>
</evidence>
<sequence length="929" mass="100883">MTEITKFRATLLLLCNVVVLTIGSPVFMPQFLPGGAGRHIRHLPCVSRRSGEQGVCMFAFTCAKANGTHLGTCIDRFYFGSCCKINKEPEIFPQDNTIDDSSINSYLTNHESIDNNNIPEYSPKPSQTATRITEAPVTTTQTPVITEKPVKIADKLPVATTHAPVSEPVKFTSRPTNKYTRKPVPDSTTESVSLSTFQTVENSPTKRPTTKYPQKITTVAPATTHSKPRPSSNRPISSVKPNQKPTTSNSTKIGTNTTIKPSVYKPQNGGLTPIDTRTTTVKPILTTTQRSTVSATRFPPRNATTTTTTTRPTRPTPVRRPTSTTTKRPASTPAKRVTTTSTTPKTPVTKRPVASGVSVTVASRPPTVLGIKNVTATVPATVVIPVGGQKPTTPGKRPTVAVQGRPTAATTIGVNKRPTTPSTKPASSTVSSTVGGGSSKPATTSPKPPSTRPRPKPTTQIPEFPTTKAPVQKPAPTIVTTTSTTTTTTTTTKRPIASSSRPKPTLTTVAPSDTAGIFSLINDVIFSEDTTNQVLDLNTNKVETTSYSPGLVTWMSNSDDTTTRSPVIPTAVTELEEPTNTEWTPITTPDGWILIQSPAPSDPPEIEDKPTTRPTPKPMTSSPVTDKPTTVPTSTTQRSPTRPSLPTVATTPSTTDNYVPTVELNMSDYKQVCGRRFFPESRIVGGAKSSFGKWPWQISLRQWRTSTYLHKCGAALLNENWAITAAHCVENVAPSDLLLRLGEHDLESEDEPYGFQERRVQIVASHPQFDPRTFEYDLALLRFYEPLLPFQPNTVPICLPDDDANYVGLMAHVTGWGRLYEGIDGPLPSVLQEVSVPVINNTVCEGMYRSAGYIEHIPKIFICAGWRKGGFDSCEGDSGGPLVIQRPRDKRWILAGVISWGIGCAEPNQPGVYTRISEFREWINQILQF</sequence>
<dbReference type="InterPro" id="IPR018114">
    <property type="entry name" value="TRYPSIN_HIS"/>
</dbReference>
<dbReference type="GeneID" id="107223658"/>
<dbReference type="PROSITE" id="PS00135">
    <property type="entry name" value="TRYPSIN_SER"/>
    <property type="match status" value="1"/>
</dbReference>
<feature type="compositionally biased region" description="Low complexity" evidence="3">
    <location>
        <begin position="295"/>
        <end position="313"/>
    </location>
</feature>
<dbReference type="InterPro" id="IPR009003">
    <property type="entry name" value="Peptidase_S1_PA"/>
</dbReference>
<dbReference type="RefSeq" id="XP_046588910.1">
    <property type="nucleotide sequence ID" value="XM_046732954.1"/>
</dbReference>
<dbReference type="InterPro" id="IPR001314">
    <property type="entry name" value="Peptidase_S1A"/>
</dbReference>
<feature type="region of interest" description="Disordered" evidence="3">
    <location>
        <begin position="289"/>
        <end position="357"/>
    </location>
</feature>
<dbReference type="SMART" id="SM00020">
    <property type="entry name" value="Tryp_SPc"/>
    <property type="match status" value="1"/>
</dbReference>
<dbReference type="CDD" id="cd00190">
    <property type="entry name" value="Tryp_SPc"/>
    <property type="match status" value="1"/>
</dbReference>